<feature type="compositionally biased region" description="Polar residues" evidence="1">
    <location>
        <begin position="579"/>
        <end position="594"/>
    </location>
</feature>
<dbReference type="Gene3D" id="2.160.20.10">
    <property type="entry name" value="Single-stranded right-handed beta-helix, Pectin lyase-like"/>
    <property type="match status" value="1"/>
</dbReference>
<reference evidence="3 4" key="1">
    <citation type="journal article" date="2019" name="Int. J. Syst. Evol. Microbiol.">
        <title>The Global Catalogue of Microorganisms (GCM) 10K type strain sequencing project: providing services to taxonomists for standard genome sequencing and annotation.</title>
        <authorList>
            <consortium name="The Broad Institute Genomics Platform"/>
            <consortium name="The Broad Institute Genome Sequencing Center for Infectious Disease"/>
            <person name="Wu L."/>
            <person name="Ma J."/>
        </authorList>
    </citation>
    <scope>NUCLEOTIDE SEQUENCE [LARGE SCALE GENOMIC DNA]</scope>
    <source>
        <strain evidence="3 4">GX21</strain>
    </source>
</reference>
<dbReference type="InterPro" id="IPR006311">
    <property type="entry name" value="TAT_signal"/>
</dbReference>
<dbReference type="RefSeq" id="WP_379702781.1">
    <property type="nucleotide sequence ID" value="NZ_JBHTAT010000001.1"/>
</dbReference>
<feature type="region of interest" description="Disordered" evidence="1">
    <location>
        <begin position="577"/>
        <end position="600"/>
    </location>
</feature>
<dbReference type="InterPro" id="IPR012334">
    <property type="entry name" value="Pectin_lyas_fold"/>
</dbReference>
<keyword evidence="2" id="KW-0472">Membrane</keyword>
<proteinExistence type="predicted"/>
<organism evidence="3 4">
    <name type="scientific">Haloplanus litoreus</name>
    <dbReference type="NCBI Taxonomy" id="767515"/>
    <lineage>
        <taxon>Archaea</taxon>
        <taxon>Methanobacteriati</taxon>
        <taxon>Methanobacteriota</taxon>
        <taxon>Stenosarchaea group</taxon>
        <taxon>Halobacteria</taxon>
        <taxon>Halobacteriales</taxon>
        <taxon>Haloferacaceae</taxon>
        <taxon>Haloplanus</taxon>
    </lineage>
</organism>
<dbReference type="SUPFAM" id="SSF51126">
    <property type="entry name" value="Pectin lyase-like"/>
    <property type="match status" value="1"/>
</dbReference>
<gene>
    <name evidence="3" type="ORF">ACFQKE_04555</name>
</gene>
<evidence type="ECO:0000313" key="3">
    <source>
        <dbReference type="EMBL" id="MFC7254578.1"/>
    </source>
</evidence>
<evidence type="ECO:0000256" key="2">
    <source>
        <dbReference type="SAM" id="Phobius"/>
    </source>
</evidence>
<keyword evidence="4" id="KW-1185">Reference proteome</keyword>
<dbReference type="EMBL" id="JBHTAT010000001">
    <property type="protein sequence ID" value="MFC7254578.1"/>
    <property type="molecule type" value="Genomic_DNA"/>
</dbReference>
<evidence type="ECO:0000256" key="1">
    <source>
        <dbReference type="SAM" id="MobiDB-lite"/>
    </source>
</evidence>
<feature type="transmembrane region" description="Helical" evidence="2">
    <location>
        <begin position="12"/>
        <end position="35"/>
    </location>
</feature>
<sequence>MANPKFELSRRQLLGGIGTISVASAGAGLGTSAYFSDQETFENNRITAYEIDLMVDWEQTYNGDPVSAYPDTDGDGRQDAIEARGDIAADAGLPVDSSSVETTFREQFANLPDDWSAPLIDLHDVKPGDEGEVTLSTHLFDMAGYVWLGSPRWSAAENGLTEPERDDLDEVDSASTPPADRESDLLDRIDATLWYDDGDNRQETDETTIVEGTLRTVLCRLDGGLALDADPSTATRDCFAAESTSHVGLRWSLPVDQANEVQSDSVQFTLGFATEQCAANDGSAAPFADAVVTPGDSIQTAVDAAAPGDVIKISAGTYVEQVVIDRPLTLVGAGPDETVVESPETLAVSYDRPDRTGGGTATQYPVVFVDGVEATLCGLTVDGANNAAGNYQFDGIGFRNGSGRIVDVETTRTANDPFSGAQHGNGITVFNTDGTSRRVGVHDSAVHDYQKVGIVGDGQGLTLVVTDTTVTGRGPTDVNGQNGIQVSFGAVGSLSRNVVTDNVYTPETNVATGVIGYNAADVTLSENRLSANELGFATLGTDAVARRNDFVDSTRAGVANYGGGTVDARRNWWGAASGPSGSFTDPETGATPSGSGDAVVDARWDPFLTSSVTQ</sequence>
<dbReference type="NCBIfam" id="TIGR04088">
    <property type="entry name" value="cognate_SipW"/>
    <property type="match status" value="1"/>
</dbReference>
<keyword evidence="2" id="KW-1133">Transmembrane helix</keyword>
<dbReference type="PROSITE" id="PS51318">
    <property type="entry name" value="TAT"/>
    <property type="match status" value="1"/>
</dbReference>
<accession>A0ABD5ZVD1</accession>
<feature type="region of interest" description="Disordered" evidence="1">
    <location>
        <begin position="157"/>
        <end position="183"/>
    </location>
</feature>
<dbReference type="Proteomes" id="UP001596434">
    <property type="component" value="Unassembled WGS sequence"/>
</dbReference>
<keyword evidence="2" id="KW-0812">Transmembrane</keyword>
<dbReference type="InterPro" id="IPR011050">
    <property type="entry name" value="Pectin_lyase_fold/virulence"/>
</dbReference>
<dbReference type="InterPro" id="IPR023833">
    <property type="entry name" value="Signal_pept_SipW-depend-type"/>
</dbReference>
<dbReference type="GeneID" id="96952895"/>
<protein>
    <submittedName>
        <fullName evidence="3">SipW-dependent-type signal peptide-containing protein</fullName>
    </submittedName>
</protein>
<name>A0ABD5ZVD1_9EURY</name>
<comment type="caution">
    <text evidence="3">The sequence shown here is derived from an EMBL/GenBank/DDBJ whole genome shotgun (WGS) entry which is preliminary data.</text>
</comment>
<evidence type="ECO:0000313" key="4">
    <source>
        <dbReference type="Proteomes" id="UP001596434"/>
    </source>
</evidence>
<dbReference type="AlphaFoldDB" id="A0ABD5ZVD1"/>